<dbReference type="GO" id="GO:0003723">
    <property type="term" value="F:RNA binding"/>
    <property type="evidence" value="ECO:0007669"/>
    <property type="project" value="UniProtKB-KW"/>
</dbReference>
<keyword evidence="4" id="KW-0963">Cytoplasm</keyword>
<evidence type="ECO:0000256" key="6">
    <source>
        <dbReference type="ARBA" id="ARBA00022835"/>
    </source>
</evidence>
<evidence type="ECO:0000259" key="11">
    <source>
        <dbReference type="Pfam" id="PF18311"/>
    </source>
</evidence>
<evidence type="ECO:0000256" key="8">
    <source>
        <dbReference type="ARBA" id="ARBA00023242"/>
    </source>
</evidence>
<dbReference type="FunFam" id="2.40.50.140:FF:000127">
    <property type="entry name" value="Exosome complex component RRP40"/>
    <property type="match status" value="1"/>
</dbReference>
<dbReference type="Gene3D" id="3.30.1370.10">
    <property type="entry name" value="K Homology domain, type 1"/>
    <property type="match status" value="1"/>
</dbReference>
<dbReference type="InterPro" id="IPR037319">
    <property type="entry name" value="Rrp40_S1"/>
</dbReference>
<evidence type="ECO:0000259" key="10">
    <source>
        <dbReference type="Pfam" id="PF15985"/>
    </source>
</evidence>
<dbReference type="InterPro" id="IPR004088">
    <property type="entry name" value="KH_dom_type_1"/>
</dbReference>
<dbReference type="SUPFAM" id="SSF54791">
    <property type="entry name" value="Eukaryotic type KH-domain (KH-domain type I)"/>
    <property type="match status" value="1"/>
</dbReference>
<evidence type="ECO:0000256" key="4">
    <source>
        <dbReference type="ARBA" id="ARBA00022490"/>
    </source>
</evidence>
<comment type="caution">
    <text evidence="12">The sequence shown here is derived from an EMBL/GenBank/DDBJ whole genome shotgun (WGS) entry which is preliminary data.</text>
</comment>
<dbReference type="GO" id="GO:0000467">
    <property type="term" value="P:exonucleolytic trimming to generate mature 3'-end of 5.8S rRNA from tricistronic rRNA transcript (SSU-rRNA, 5.8S rRNA, LSU-rRNA)"/>
    <property type="evidence" value="ECO:0007669"/>
    <property type="project" value="TreeGrafter"/>
</dbReference>
<organism evidence="12 13">
    <name type="scientific">Coniochaeta hoffmannii</name>
    <dbReference type="NCBI Taxonomy" id="91930"/>
    <lineage>
        <taxon>Eukaryota</taxon>
        <taxon>Fungi</taxon>
        <taxon>Dikarya</taxon>
        <taxon>Ascomycota</taxon>
        <taxon>Pezizomycotina</taxon>
        <taxon>Sordariomycetes</taxon>
        <taxon>Sordariomycetidae</taxon>
        <taxon>Coniochaetales</taxon>
        <taxon>Coniochaetaceae</taxon>
        <taxon>Coniochaeta</taxon>
    </lineage>
</organism>
<comment type="subcellular location">
    <subcellularLocation>
        <location evidence="1">Cytoplasm</location>
    </subcellularLocation>
    <subcellularLocation>
        <location evidence="2">Nucleus</location>
        <location evidence="2">Nucleolus</location>
    </subcellularLocation>
</comment>
<dbReference type="GO" id="GO:0071034">
    <property type="term" value="P:CUT catabolic process"/>
    <property type="evidence" value="ECO:0007669"/>
    <property type="project" value="TreeGrafter"/>
</dbReference>
<dbReference type="GO" id="GO:0071038">
    <property type="term" value="P:TRAMP-dependent tRNA surveillance pathway"/>
    <property type="evidence" value="ECO:0007669"/>
    <property type="project" value="TreeGrafter"/>
</dbReference>
<keyword evidence="6" id="KW-0271">Exosome</keyword>
<gene>
    <name evidence="12" type="ORF">NKR19_g6048</name>
</gene>
<dbReference type="EMBL" id="JANBVN010000089">
    <property type="protein sequence ID" value="KAJ9145561.1"/>
    <property type="molecule type" value="Genomic_DNA"/>
</dbReference>
<dbReference type="Proteomes" id="UP001174691">
    <property type="component" value="Unassembled WGS sequence"/>
</dbReference>
<keyword evidence="13" id="KW-1185">Reference proteome</keyword>
<dbReference type="GO" id="GO:0000176">
    <property type="term" value="C:nuclear exosome (RNase complex)"/>
    <property type="evidence" value="ECO:0007669"/>
    <property type="project" value="TreeGrafter"/>
</dbReference>
<reference evidence="12" key="1">
    <citation type="submission" date="2022-07" db="EMBL/GenBank/DDBJ databases">
        <title>Fungi with potential for degradation of polypropylene.</title>
        <authorList>
            <person name="Gostincar C."/>
        </authorList>
    </citation>
    <scope>NUCLEOTIDE SEQUENCE</scope>
    <source>
        <strain evidence="12">EXF-13287</strain>
    </source>
</reference>
<dbReference type="Pfam" id="PF18311">
    <property type="entry name" value="Rrp40_N"/>
    <property type="match status" value="1"/>
</dbReference>
<dbReference type="PANTHER" id="PTHR21321:SF1">
    <property type="entry name" value="EXOSOME COMPLEX COMPONENT RRP40"/>
    <property type="match status" value="1"/>
</dbReference>
<evidence type="ECO:0000256" key="5">
    <source>
        <dbReference type="ARBA" id="ARBA00022552"/>
    </source>
</evidence>
<feature type="domain" description="Exosome complex exonuclease Rrp40 N-terminal" evidence="11">
    <location>
        <begin position="29"/>
        <end position="68"/>
    </location>
</feature>
<evidence type="ECO:0000256" key="7">
    <source>
        <dbReference type="ARBA" id="ARBA00022884"/>
    </source>
</evidence>
<dbReference type="PANTHER" id="PTHR21321">
    <property type="entry name" value="PNAS-3 RELATED"/>
    <property type="match status" value="1"/>
</dbReference>
<dbReference type="GO" id="GO:0000177">
    <property type="term" value="C:cytoplasmic exosome (RNase complex)"/>
    <property type="evidence" value="ECO:0007669"/>
    <property type="project" value="TreeGrafter"/>
</dbReference>
<dbReference type="Pfam" id="PF21262">
    <property type="entry name" value="RRP40_S1"/>
    <property type="match status" value="1"/>
</dbReference>
<dbReference type="AlphaFoldDB" id="A0AA38S2N5"/>
<dbReference type="InterPro" id="IPR036612">
    <property type="entry name" value="KH_dom_type_1_sf"/>
</dbReference>
<keyword evidence="7" id="KW-0694">RNA-binding</keyword>
<dbReference type="GO" id="GO:0071035">
    <property type="term" value="P:nuclear polyadenylation-dependent rRNA catabolic process"/>
    <property type="evidence" value="ECO:0007669"/>
    <property type="project" value="TreeGrafter"/>
</dbReference>
<evidence type="ECO:0000256" key="2">
    <source>
        <dbReference type="ARBA" id="ARBA00004604"/>
    </source>
</evidence>
<proteinExistence type="inferred from homology"/>
<evidence type="ECO:0000313" key="13">
    <source>
        <dbReference type="Proteomes" id="UP001174691"/>
    </source>
</evidence>
<dbReference type="Gene3D" id="2.40.50.140">
    <property type="entry name" value="Nucleic acid-binding proteins"/>
    <property type="match status" value="1"/>
</dbReference>
<name>A0AA38S2N5_9PEZI</name>
<sequence length="251" mass="27113">MAAAASPIVLPGDAIDPSLIPTSNKKRPLRLGPGLRHVPPDTLQSTVAGELITDPKKNTMYIEYNSRRYIASPNDLVIGQIHHSSADLYYVTLNPHAPQALLPHLSFESATKKTRPQLDRGQAVYARVAMANKHMDPELECVSQQTGKSEGLGPLSGGTVFAVSLGLARRLMLPRPREDGGVAVLDLLAEEEGLVFETAVGRNGRVWVGSESVRTVVVVGRALAEVDERGAGFGEEAQRKLVRKLVRETKA</sequence>
<dbReference type="GO" id="GO:0071051">
    <property type="term" value="P:poly(A)-dependent snoRNA 3'-end processing"/>
    <property type="evidence" value="ECO:0007669"/>
    <property type="project" value="TreeGrafter"/>
</dbReference>
<evidence type="ECO:0000256" key="3">
    <source>
        <dbReference type="ARBA" id="ARBA00007841"/>
    </source>
</evidence>
<evidence type="ECO:0000256" key="1">
    <source>
        <dbReference type="ARBA" id="ARBA00004496"/>
    </source>
</evidence>
<evidence type="ECO:0000256" key="9">
    <source>
        <dbReference type="ARBA" id="ARBA00030615"/>
    </source>
</evidence>
<dbReference type="GO" id="GO:0005730">
    <property type="term" value="C:nucleolus"/>
    <property type="evidence" value="ECO:0007669"/>
    <property type="project" value="UniProtKB-SubCell"/>
</dbReference>
<dbReference type="GO" id="GO:0034475">
    <property type="term" value="P:U4 snRNA 3'-end processing"/>
    <property type="evidence" value="ECO:0007669"/>
    <property type="project" value="TreeGrafter"/>
</dbReference>
<dbReference type="InterPro" id="IPR026699">
    <property type="entry name" value="Exosome_RNA_bind1/RRP40/RRP4"/>
</dbReference>
<dbReference type="SUPFAM" id="SSF50249">
    <property type="entry name" value="Nucleic acid-binding proteins"/>
    <property type="match status" value="1"/>
</dbReference>
<dbReference type="InterPro" id="IPR049469">
    <property type="entry name" value="RRP40_KH-I"/>
</dbReference>
<dbReference type="FunFam" id="2.40.50.100:FF:000073">
    <property type="entry name" value="Putative Exosome complex component RRP40"/>
    <property type="match status" value="1"/>
</dbReference>
<dbReference type="InterPro" id="IPR012340">
    <property type="entry name" value="NA-bd_OB-fold"/>
</dbReference>
<dbReference type="Pfam" id="PF15985">
    <property type="entry name" value="KH_6"/>
    <property type="match status" value="1"/>
</dbReference>
<protein>
    <recommendedName>
        <fullName evidence="9">Ribosomal RNA-processing protein 40</fullName>
    </recommendedName>
</protein>
<evidence type="ECO:0000313" key="12">
    <source>
        <dbReference type="EMBL" id="KAJ9145561.1"/>
    </source>
</evidence>
<dbReference type="InterPro" id="IPR041054">
    <property type="entry name" value="Rrp40_N_euk"/>
</dbReference>
<keyword evidence="8" id="KW-0539">Nucleus</keyword>
<dbReference type="CDD" id="cd22526">
    <property type="entry name" value="KH-I_Rrp40"/>
    <property type="match status" value="1"/>
</dbReference>
<dbReference type="Gene3D" id="2.40.50.100">
    <property type="match status" value="1"/>
</dbReference>
<keyword evidence="5" id="KW-0698">rRNA processing</keyword>
<comment type="similarity">
    <text evidence="3">Belongs to the RRP40 family.</text>
</comment>
<accession>A0AA38S2N5</accession>
<dbReference type="CDD" id="cd05790">
    <property type="entry name" value="S1_Rrp40"/>
    <property type="match status" value="1"/>
</dbReference>
<feature type="domain" description="K Homology" evidence="10">
    <location>
        <begin position="158"/>
        <end position="213"/>
    </location>
</feature>